<comment type="caution">
    <text evidence="2">The sequence shown here is derived from an EMBL/GenBank/DDBJ whole genome shotgun (WGS) entry which is preliminary data.</text>
</comment>
<gene>
    <name evidence="2" type="ORF">FLP_02615</name>
</gene>
<feature type="signal peptide" evidence="1">
    <location>
        <begin position="1"/>
        <end position="21"/>
    </location>
</feature>
<evidence type="ECO:0000313" key="3">
    <source>
        <dbReference type="Proteomes" id="UP000093343"/>
    </source>
</evidence>
<reference evidence="3" key="1">
    <citation type="submission" date="2016-03" db="EMBL/GenBank/DDBJ databases">
        <title>Draft genome sequence of Paenibacillus glacialis DSM 22343.</title>
        <authorList>
            <person name="Shin S.-K."/>
            <person name="Yi H."/>
        </authorList>
    </citation>
    <scope>NUCLEOTIDE SEQUENCE [LARGE SCALE GENOMIC DNA]</scope>
    <source>
        <strain evidence="3">CCUG 60099</strain>
    </source>
</reference>
<feature type="chain" id="PRO_5046639991" description="DUF4595 domain-containing protein" evidence="1">
    <location>
        <begin position="22"/>
        <end position="306"/>
    </location>
</feature>
<proteinExistence type="predicted"/>
<evidence type="ECO:0000256" key="1">
    <source>
        <dbReference type="SAM" id="SignalP"/>
    </source>
</evidence>
<name>A0ABX2XP76_9FLAO</name>
<accession>A0ABX2XP76</accession>
<keyword evidence="3" id="KW-1185">Reference proteome</keyword>
<evidence type="ECO:0000313" key="2">
    <source>
        <dbReference type="EMBL" id="OCB77830.1"/>
    </source>
</evidence>
<protein>
    <recommendedName>
        <fullName evidence="4">DUF4595 domain-containing protein</fullName>
    </recommendedName>
</protein>
<dbReference type="RefSeq" id="WP_065447943.1">
    <property type="nucleotide sequence ID" value="NZ_LVEN01000002.1"/>
</dbReference>
<evidence type="ECO:0008006" key="4">
    <source>
        <dbReference type="Google" id="ProtNLM"/>
    </source>
</evidence>
<organism evidence="2 3">
    <name type="scientific">Flavobacterium piscis</name>
    <dbReference type="NCBI Taxonomy" id="1114874"/>
    <lineage>
        <taxon>Bacteria</taxon>
        <taxon>Pseudomonadati</taxon>
        <taxon>Bacteroidota</taxon>
        <taxon>Flavobacteriia</taxon>
        <taxon>Flavobacteriales</taxon>
        <taxon>Flavobacteriaceae</taxon>
        <taxon>Flavobacterium</taxon>
    </lineage>
</organism>
<sequence>MKFPKLLFFLPLLSLVITSCSSDDSTSDPVVVEPPVIDLSNQKLVSFSYPYDKYIGIRRDDESYEYDNANKIVKVKEGGYVYGITYVNPDLIEVNQLEDNVTGLKINAKTSIHLKAGSVESIVKNEIIVYDDKDEIFSATSDSTVYMYKNEYLSNVKSYNKNKYYPSYRLVNQVDFEEHNGNITKAVTKSFLSEISYAINYTYDSDAYIKGSDYTYETPLFYSYYTLYSVLHDKFGKKSSNNIIKIDHEYTNLAPYPRSFKTMTLKRTLDTEKRLKEIIVSGTTFDDLKNYVGLDFKDAKATFTYK</sequence>
<dbReference type="Proteomes" id="UP000093343">
    <property type="component" value="Unassembled WGS sequence"/>
</dbReference>
<dbReference type="EMBL" id="LVEN01000002">
    <property type="protein sequence ID" value="OCB77830.1"/>
    <property type="molecule type" value="Genomic_DNA"/>
</dbReference>
<keyword evidence="1" id="KW-0732">Signal</keyword>
<dbReference type="PROSITE" id="PS51257">
    <property type="entry name" value="PROKAR_LIPOPROTEIN"/>
    <property type="match status" value="1"/>
</dbReference>